<dbReference type="EMBL" id="CM042022">
    <property type="protein sequence ID" value="KAI3815466.1"/>
    <property type="molecule type" value="Genomic_DNA"/>
</dbReference>
<evidence type="ECO:0000313" key="2">
    <source>
        <dbReference type="Proteomes" id="UP001056120"/>
    </source>
</evidence>
<reference evidence="2" key="1">
    <citation type="journal article" date="2022" name="Mol. Ecol. Resour.">
        <title>The genomes of chicory, endive, great burdock and yacon provide insights into Asteraceae palaeo-polyploidization history and plant inulin production.</title>
        <authorList>
            <person name="Fan W."/>
            <person name="Wang S."/>
            <person name="Wang H."/>
            <person name="Wang A."/>
            <person name="Jiang F."/>
            <person name="Liu H."/>
            <person name="Zhao H."/>
            <person name="Xu D."/>
            <person name="Zhang Y."/>
        </authorList>
    </citation>
    <scope>NUCLEOTIDE SEQUENCE [LARGE SCALE GENOMIC DNA]</scope>
    <source>
        <strain evidence="2">cv. Yunnan</strain>
    </source>
</reference>
<sequence length="112" mass="13047">MWYWYVQQIKGTKFQNLNPPPPPPRFPLKHLAAIKRSGEERLQSLIKSSCFHHRPHCLLLASSSPSAVTGLYSFHTAADQILDFTCKRRRIKISNSGKWLRHFVEVFWVGEE</sequence>
<protein>
    <submittedName>
        <fullName evidence="1">Uncharacterized protein</fullName>
    </submittedName>
</protein>
<organism evidence="1 2">
    <name type="scientific">Smallanthus sonchifolius</name>
    <dbReference type="NCBI Taxonomy" id="185202"/>
    <lineage>
        <taxon>Eukaryota</taxon>
        <taxon>Viridiplantae</taxon>
        <taxon>Streptophyta</taxon>
        <taxon>Embryophyta</taxon>
        <taxon>Tracheophyta</taxon>
        <taxon>Spermatophyta</taxon>
        <taxon>Magnoliopsida</taxon>
        <taxon>eudicotyledons</taxon>
        <taxon>Gunneridae</taxon>
        <taxon>Pentapetalae</taxon>
        <taxon>asterids</taxon>
        <taxon>campanulids</taxon>
        <taxon>Asterales</taxon>
        <taxon>Asteraceae</taxon>
        <taxon>Asteroideae</taxon>
        <taxon>Heliantheae alliance</taxon>
        <taxon>Millerieae</taxon>
        <taxon>Smallanthus</taxon>
    </lineage>
</organism>
<name>A0ACB9J5R2_9ASTR</name>
<keyword evidence="2" id="KW-1185">Reference proteome</keyword>
<reference evidence="1 2" key="2">
    <citation type="journal article" date="2022" name="Mol. Ecol. Resour.">
        <title>The genomes of chicory, endive, great burdock and yacon provide insights into Asteraceae paleo-polyploidization history and plant inulin production.</title>
        <authorList>
            <person name="Fan W."/>
            <person name="Wang S."/>
            <person name="Wang H."/>
            <person name="Wang A."/>
            <person name="Jiang F."/>
            <person name="Liu H."/>
            <person name="Zhao H."/>
            <person name="Xu D."/>
            <person name="Zhang Y."/>
        </authorList>
    </citation>
    <scope>NUCLEOTIDE SEQUENCE [LARGE SCALE GENOMIC DNA]</scope>
    <source>
        <strain evidence="2">cv. Yunnan</strain>
        <tissue evidence="1">Leaves</tissue>
    </source>
</reference>
<comment type="caution">
    <text evidence="1">The sequence shown here is derived from an EMBL/GenBank/DDBJ whole genome shotgun (WGS) entry which is preliminary data.</text>
</comment>
<accession>A0ACB9J5R2</accession>
<evidence type="ECO:0000313" key="1">
    <source>
        <dbReference type="EMBL" id="KAI3815466.1"/>
    </source>
</evidence>
<gene>
    <name evidence="1" type="ORF">L1987_15134</name>
</gene>
<dbReference type="Proteomes" id="UP001056120">
    <property type="component" value="Linkage Group LG05"/>
</dbReference>
<proteinExistence type="predicted"/>